<evidence type="ECO:0000256" key="1">
    <source>
        <dbReference type="SAM" id="MobiDB-lite"/>
    </source>
</evidence>
<dbReference type="RefSeq" id="XP_041228078.1">
    <property type="nucleotide sequence ID" value="XM_041364208.1"/>
</dbReference>
<comment type="caution">
    <text evidence="2">The sequence shown here is derived from an EMBL/GenBank/DDBJ whole genome shotgun (WGS) entry which is preliminary data.</text>
</comment>
<reference evidence="2" key="1">
    <citation type="journal article" date="2020" name="New Phytol.">
        <title>Comparative genomics reveals dynamic genome evolution in host specialist ectomycorrhizal fungi.</title>
        <authorList>
            <person name="Lofgren L.A."/>
            <person name="Nguyen N.H."/>
            <person name="Vilgalys R."/>
            <person name="Ruytinx J."/>
            <person name="Liao H.L."/>
            <person name="Branco S."/>
            <person name="Kuo A."/>
            <person name="LaButti K."/>
            <person name="Lipzen A."/>
            <person name="Andreopoulos W."/>
            <person name="Pangilinan J."/>
            <person name="Riley R."/>
            <person name="Hundley H."/>
            <person name="Na H."/>
            <person name="Barry K."/>
            <person name="Grigoriev I.V."/>
            <person name="Stajich J.E."/>
            <person name="Kennedy P.G."/>
        </authorList>
    </citation>
    <scope>NUCLEOTIDE SEQUENCE</scope>
    <source>
        <strain evidence="2">FC203</strain>
    </source>
</reference>
<keyword evidence="3" id="KW-1185">Reference proteome</keyword>
<proteinExistence type="predicted"/>
<dbReference type="AlphaFoldDB" id="A0AAD4HMV4"/>
<dbReference type="Proteomes" id="UP001195769">
    <property type="component" value="Unassembled WGS sequence"/>
</dbReference>
<feature type="compositionally biased region" description="Polar residues" evidence="1">
    <location>
        <begin position="215"/>
        <end position="245"/>
    </location>
</feature>
<accession>A0AAD4HMV4</accession>
<protein>
    <recommendedName>
        <fullName evidence="4">BTB domain-containing protein</fullName>
    </recommendedName>
</protein>
<feature type="compositionally biased region" description="Gly residues" evidence="1">
    <location>
        <begin position="304"/>
        <end position="315"/>
    </location>
</feature>
<gene>
    <name evidence="2" type="ORF">F5891DRAFT_1127719</name>
</gene>
<dbReference type="EMBL" id="JABBWK010000017">
    <property type="protein sequence ID" value="KAG1902503.1"/>
    <property type="molecule type" value="Genomic_DNA"/>
</dbReference>
<evidence type="ECO:0008006" key="4">
    <source>
        <dbReference type="Google" id="ProtNLM"/>
    </source>
</evidence>
<organism evidence="2 3">
    <name type="scientific">Suillus fuscotomentosus</name>
    <dbReference type="NCBI Taxonomy" id="1912939"/>
    <lineage>
        <taxon>Eukaryota</taxon>
        <taxon>Fungi</taxon>
        <taxon>Dikarya</taxon>
        <taxon>Basidiomycota</taxon>
        <taxon>Agaricomycotina</taxon>
        <taxon>Agaricomycetes</taxon>
        <taxon>Agaricomycetidae</taxon>
        <taxon>Boletales</taxon>
        <taxon>Suillineae</taxon>
        <taxon>Suillaceae</taxon>
        <taxon>Suillus</taxon>
    </lineage>
</organism>
<feature type="compositionally biased region" description="Basic and acidic residues" evidence="1">
    <location>
        <begin position="269"/>
        <end position="284"/>
    </location>
</feature>
<dbReference type="InterPro" id="IPR011333">
    <property type="entry name" value="SKP1/BTB/POZ_sf"/>
</dbReference>
<dbReference type="GeneID" id="64658506"/>
<sequence length="315" mass="34333">MSSSQDRVGRVVNHKDYYLRGGDLNVLIGNHHYRIHSYFFYRESLVWRNMLDASPDGGDHGTTDSPSPFTLDDVKSEDFERFLWVIYNPQYSLYDAPLEKLNIEPIDKIVAYHEYKINKTLLLPAYIAMCKREKSLSLAEGTKLGMETVLRLADARERARQQAAESGIRSPTFEDFEDAQMEDMVREVFGIAPRPTSPGRHSRNSSGAFNGFGGTANQNGFGFTPQKANGETTPGFNGFNSSTNKPVDPLHVSTDATAPPPTNGSTTKTDGKKPQAPPKDEKSSPEANGASPQQAAPGATDNKGGAGGKANGTGE</sequence>
<evidence type="ECO:0000313" key="3">
    <source>
        <dbReference type="Proteomes" id="UP001195769"/>
    </source>
</evidence>
<feature type="region of interest" description="Disordered" evidence="1">
    <location>
        <begin position="191"/>
        <end position="315"/>
    </location>
</feature>
<dbReference type="Gene3D" id="3.30.710.10">
    <property type="entry name" value="Potassium Channel Kv1.1, Chain A"/>
    <property type="match status" value="1"/>
</dbReference>
<name>A0AAD4HMV4_9AGAM</name>
<evidence type="ECO:0000313" key="2">
    <source>
        <dbReference type="EMBL" id="KAG1902503.1"/>
    </source>
</evidence>